<dbReference type="Pfam" id="PF01757">
    <property type="entry name" value="Acyl_transf_3"/>
    <property type="match status" value="1"/>
</dbReference>
<evidence type="ECO:0000256" key="4">
    <source>
        <dbReference type="ARBA" id="ARBA00022692"/>
    </source>
</evidence>
<dbReference type="PANTHER" id="PTHR40074">
    <property type="entry name" value="O-ACETYLTRANSFERASE WECH"/>
    <property type="match status" value="1"/>
</dbReference>
<dbReference type="EMBL" id="JAJBMB010000006">
    <property type="protein sequence ID" value="MCB5446010.1"/>
    <property type="molecule type" value="Genomic_DNA"/>
</dbReference>
<keyword evidence="5 7" id="KW-1133">Transmembrane helix</keyword>
<accession>A0ABS8CXP3</accession>
<feature type="domain" description="Acyltransferase 3" evidence="8">
    <location>
        <begin position="8"/>
        <end position="322"/>
    </location>
</feature>
<feature type="transmembrane region" description="Helical" evidence="7">
    <location>
        <begin position="176"/>
        <end position="200"/>
    </location>
</feature>
<keyword evidence="10" id="KW-1185">Reference proteome</keyword>
<keyword evidence="3" id="KW-1003">Cell membrane</keyword>
<keyword evidence="6 7" id="KW-0472">Membrane</keyword>
<feature type="transmembrane region" description="Helical" evidence="7">
    <location>
        <begin position="31"/>
        <end position="53"/>
    </location>
</feature>
<evidence type="ECO:0000256" key="2">
    <source>
        <dbReference type="ARBA" id="ARBA00007400"/>
    </source>
</evidence>
<feature type="transmembrane region" description="Helical" evidence="7">
    <location>
        <begin position="74"/>
        <end position="93"/>
    </location>
</feature>
<dbReference type="InterPro" id="IPR002656">
    <property type="entry name" value="Acyl_transf_3_dom"/>
</dbReference>
<gene>
    <name evidence="9" type="ORF">LIP50_07345</name>
</gene>
<feature type="transmembrane region" description="Helical" evidence="7">
    <location>
        <begin position="242"/>
        <end position="259"/>
    </location>
</feature>
<comment type="subcellular location">
    <subcellularLocation>
        <location evidence="1">Cell membrane</location>
        <topology evidence="1">Multi-pass membrane protein</topology>
    </subcellularLocation>
</comment>
<organism evidence="9 10">
    <name type="scientific">Intestinibacter bartlettii</name>
    <dbReference type="NCBI Taxonomy" id="261299"/>
    <lineage>
        <taxon>Bacteria</taxon>
        <taxon>Bacillati</taxon>
        <taxon>Bacillota</taxon>
        <taxon>Clostridia</taxon>
        <taxon>Peptostreptococcales</taxon>
        <taxon>Peptostreptococcaceae</taxon>
        <taxon>Intestinibacter</taxon>
    </lineage>
</organism>
<sequence>MKKEYNLVNFLKFICAVLVVLIHTVNRETKLGYLCLITARVAVPIFFMITGYFMAEKIYKKDYEKVNKYIKKIFYIYVFWSVIYILFVPQRYFSQGNIKGQLFELMRQFLFFGTYDHLWYLITCCVAMYIIYFFINKFGLRITMVISLFFYGCSLLGDSYYGILPVCKLKNFIDTYIFYFGEVWNSFIWVLIFILFGIVIKKYNLNKKITHGKYVFLIVYCLFILEHFILKYLNIERDNNTSIFLLILAPVIFINILNLEDKVQINYIKSNAEILKNLSLNIYLVHPLIKLYIIKFLNIDKSFILFAIVLSLSIIVSYLIYYIKKLIYCKQKYKRSNL</sequence>
<comment type="caution">
    <text evidence="9">The sequence shown here is derived from an EMBL/GenBank/DDBJ whole genome shotgun (WGS) entry which is preliminary data.</text>
</comment>
<evidence type="ECO:0000256" key="1">
    <source>
        <dbReference type="ARBA" id="ARBA00004651"/>
    </source>
</evidence>
<name>A0ABS8CXP3_9FIRM</name>
<evidence type="ECO:0000256" key="7">
    <source>
        <dbReference type="SAM" id="Phobius"/>
    </source>
</evidence>
<feature type="transmembrane region" description="Helical" evidence="7">
    <location>
        <begin position="117"/>
        <end position="135"/>
    </location>
</feature>
<feature type="transmembrane region" description="Helical" evidence="7">
    <location>
        <begin position="142"/>
        <end position="164"/>
    </location>
</feature>
<protein>
    <submittedName>
        <fullName evidence="9">Acyltransferase</fullName>
    </submittedName>
</protein>
<feature type="transmembrane region" description="Helical" evidence="7">
    <location>
        <begin position="280"/>
        <end position="297"/>
    </location>
</feature>
<comment type="similarity">
    <text evidence="2">Belongs to the acyltransferase 3 family.</text>
</comment>
<keyword evidence="9" id="KW-0012">Acyltransferase</keyword>
<evidence type="ECO:0000313" key="10">
    <source>
        <dbReference type="Proteomes" id="UP001299409"/>
    </source>
</evidence>
<dbReference type="GO" id="GO:0016746">
    <property type="term" value="F:acyltransferase activity"/>
    <property type="evidence" value="ECO:0007669"/>
    <property type="project" value="UniProtKB-KW"/>
</dbReference>
<reference evidence="9 10" key="1">
    <citation type="submission" date="2021-10" db="EMBL/GenBank/DDBJ databases">
        <title>Collection of gut derived symbiotic bacterial strains cultured from healthy donors.</title>
        <authorList>
            <person name="Lin H."/>
            <person name="Littmann E."/>
            <person name="Claire K."/>
            <person name="Pamer E."/>
        </authorList>
    </citation>
    <scope>NUCLEOTIDE SEQUENCE [LARGE SCALE GENOMIC DNA]</scope>
    <source>
        <strain evidence="9 10">MSK.17.68</strain>
    </source>
</reference>
<evidence type="ECO:0000256" key="5">
    <source>
        <dbReference type="ARBA" id="ARBA00022989"/>
    </source>
</evidence>
<evidence type="ECO:0000256" key="3">
    <source>
        <dbReference type="ARBA" id="ARBA00022475"/>
    </source>
</evidence>
<dbReference type="Proteomes" id="UP001299409">
    <property type="component" value="Unassembled WGS sequence"/>
</dbReference>
<evidence type="ECO:0000313" key="9">
    <source>
        <dbReference type="EMBL" id="MCB5446010.1"/>
    </source>
</evidence>
<evidence type="ECO:0000256" key="6">
    <source>
        <dbReference type="ARBA" id="ARBA00023136"/>
    </source>
</evidence>
<evidence type="ECO:0000259" key="8">
    <source>
        <dbReference type="Pfam" id="PF01757"/>
    </source>
</evidence>
<keyword evidence="9" id="KW-0808">Transferase</keyword>
<feature type="transmembrane region" description="Helical" evidence="7">
    <location>
        <begin position="212"/>
        <end position="230"/>
    </location>
</feature>
<dbReference type="PANTHER" id="PTHR40074:SF2">
    <property type="entry name" value="O-ACETYLTRANSFERASE WECH"/>
    <property type="match status" value="1"/>
</dbReference>
<feature type="transmembrane region" description="Helical" evidence="7">
    <location>
        <begin position="303"/>
        <end position="323"/>
    </location>
</feature>
<keyword evidence="4 7" id="KW-0812">Transmembrane</keyword>
<feature type="transmembrane region" description="Helical" evidence="7">
    <location>
        <begin position="7"/>
        <end position="25"/>
    </location>
</feature>
<dbReference type="RefSeq" id="WP_226924153.1">
    <property type="nucleotide sequence ID" value="NZ_BAABXU010000001.1"/>
</dbReference>
<proteinExistence type="inferred from homology"/>